<dbReference type="GO" id="GO:0006817">
    <property type="term" value="P:phosphate ion transport"/>
    <property type="evidence" value="ECO:0007669"/>
    <property type="project" value="UniProtKB-KW"/>
</dbReference>
<dbReference type="InterPro" id="IPR038078">
    <property type="entry name" value="PhoU-like_sf"/>
</dbReference>
<dbReference type="PANTHER" id="PTHR42930">
    <property type="entry name" value="PHOSPHATE-SPECIFIC TRANSPORT SYSTEM ACCESSORY PROTEIN PHOU"/>
    <property type="match status" value="1"/>
</dbReference>
<dbReference type="Gene3D" id="1.20.58.220">
    <property type="entry name" value="Phosphate transport system protein phou homolog 2, domain 2"/>
    <property type="match status" value="1"/>
</dbReference>
<dbReference type="Pfam" id="PF01895">
    <property type="entry name" value="PhoU"/>
    <property type="match status" value="2"/>
</dbReference>
<accession>K9ZZT6</accession>
<keyword evidence="5 7" id="KW-0963">Cytoplasm</keyword>
<dbReference type="OrthoDB" id="9814256at2"/>
<feature type="domain" description="PhoU" evidence="8">
    <location>
        <begin position="127"/>
        <end position="206"/>
    </location>
</feature>
<comment type="function">
    <text evidence="7">Plays a role in the regulation of phosphate uptake.</text>
</comment>
<dbReference type="PIRSF" id="PIRSF003107">
    <property type="entry name" value="PhoU"/>
    <property type="match status" value="1"/>
</dbReference>
<comment type="subcellular location">
    <subcellularLocation>
        <location evidence="1 7">Cytoplasm</location>
    </subcellularLocation>
</comment>
<feature type="domain" description="PhoU" evidence="8">
    <location>
        <begin position="18"/>
        <end position="105"/>
    </location>
</feature>
<dbReference type="Proteomes" id="UP000010467">
    <property type="component" value="Chromosome"/>
</dbReference>
<gene>
    <name evidence="9" type="ordered locus">Deipe_1150</name>
</gene>
<sequence length="214" mass="24029">MTRSAFDSSLLGLTASFLRMQSLGLEQLALLREALQSGRMMNLLDRVKALDLEIDQLEVDLEAELLLLIARHQPVAGDLRFVMMLLKSLTDLERAGDYAVHIARDLEVLSAQVAWSHPGDLLPLLSHLTGMLEKLAYAFAERDLPAAQEVQRLDQQVDALYEQFQRSTLTRMLEDSRSLGAGLRATSLARSIERHGDHLVNVAERIETWLANTR</sequence>
<evidence type="ECO:0000256" key="5">
    <source>
        <dbReference type="ARBA" id="ARBA00022490"/>
    </source>
</evidence>
<comment type="similarity">
    <text evidence="2 7">Belongs to the PhoU family.</text>
</comment>
<dbReference type="GO" id="GO:0045936">
    <property type="term" value="P:negative regulation of phosphate metabolic process"/>
    <property type="evidence" value="ECO:0007669"/>
    <property type="project" value="InterPro"/>
</dbReference>
<keyword evidence="6 7" id="KW-0592">Phosphate transport</keyword>
<dbReference type="AlphaFoldDB" id="K9ZZT6"/>
<reference evidence="10" key="1">
    <citation type="submission" date="2012-03" db="EMBL/GenBank/DDBJ databases">
        <title>Complete sequence of chromosome of Deinococcus peraridilitoris DSM 19664.</title>
        <authorList>
            <person name="Lucas S."/>
            <person name="Copeland A."/>
            <person name="Lapidus A."/>
            <person name="Glavina del Rio T."/>
            <person name="Dalin E."/>
            <person name="Tice H."/>
            <person name="Bruce D."/>
            <person name="Goodwin L."/>
            <person name="Pitluck S."/>
            <person name="Peters L."/>
            <person name="Mikhailova N."/>
            <person name="Lu M."/>
            <person name="Kyrpides N."/>
            <person name="Mavromatis K."/>
            <person name="Ivanova N."/>
            <person name="Brettin T."/>
            <person name="Detter J.C."/>
            <person name="Han C."/>
            <person name="Larimer F."/>
            <person name="Land M."/>
            <person name="Hauser L."/>
            <person name="Markowitz V."/>
            <person name="Cheng J.-F."/>
            <person name="Hugenholtz P."/>
            <person name="Woyke T."/>
            <person name="Wu D."/>
            <person name="Pukall R."/>
            <person name="Steenblock K."/>
            <person name="Brambilla E."/>
            <person name="Klenk H.-P."/>
            <person name="Eisen J.A."/>
        </authorList>
    </citation>
    <scope>NUCLEOTIDE SEQUENCE [LARGE SCALE GENOMIC DNA]</scope>
    <source>
        <strain evidence="10">DSM 19664 / LMG 22246 / CIP 109416 / KR-200</strain>
    </source>
</reference>
<protein>
    <recommendedName>
        <fullName evidence="7">Phosphate-specific transport system accessory protein PhoU</fullName>
    </recommendedName>
</protein>
<organism evidence="9 10">
    <name type="scientific">Deinococcus peraridilitoris (strain DSM 19664 / LMG 22246 / CIP 109416 / KR-200)</name>
    <dbReference type="NCBI Taxonomy" id="937777"/>
    <lineage>
        <taxon>Bacteria</taxon>
        <taxon>Thermotogati</taxon>
        <taxon>Deinococcota</taxon>
        <taxon>Deinococci</taxon>
        <taxon>Deinococcales</taxon>
        <taxon>Deinococcaceae</taxon>
        <taxon>Deinococcus</taxon>
    </lineage>
</organism>
<evidence type="ECO:0000313" key="10">
    <source>
        <dbReference type="Proteomes" id="UP000010467"/>
    </source>
</evidence>
<name>K9ZZT6_DEIPD</name>
<dbReference type="HOGENOM" id="CLU_078518_0_0_0"/>
<dbReference type="InterPro" id="IPR026022">
    <property type="entry name" value="PhoU_dom"/>
</dbReference>
<dbReference type="SUPFAM" id="SSF109755">
    <property type="entry name" value="PhoU-like"/>
    <property type="match status" value="1"/>
</dbReference>
<dbReference type="eggNOG" id="COG0704">
    <property type="taxonomic scope" value="Bacteria"/>
</dbReference>
<evidence type="ECO:0000313" key="9">
    <source>
        <dbReference type="EMBL" id="AFZ66709.1"/>
    </source>
</evidence>
<dbReference type="InterPro" id="IPR028366">
    <property type="entry name" value="PhoU"/>
</dbReference>
<evidence type="ECO:0000259" key="8">
    <source>
        <dbReference type="Pfam" id="PF01895"/>
    </source>
</evidence>
<keyword evidence="10" id="KW-1185">Reference proteome</keyword>
<dbReference type="KEGG" id="dpd:Deipe_1150"/>
<evidence type="ECO:0000256" key="7">
    <source>
        <dbReference type="PIRNR" id="PIRNR003107"/>
    </source>
</evidence>
<evidence type="ECO:0000256" key="4">
    <source>
        <dbReference type="ARBA" id="ARBA00022448"/>
    </source>
</evidence>
<comment type="subunit">
    <text evidence="3 7">Homodimer.</text>
</comment>
<dbReference type="EMBL" id="CP003382">
    <property type="protein sequence ID" value="AFZ66709.1"/>
    <property type="molecule type" value="Genomic_DNA"/>
</dbReference>
<evidence type="ECO:0000256" key="6">
    <source>
        <dbReference type="ARBA" id="ARBA00022592"/>
    </source>
</evidence>
<evidence type="ECO:0000256" key="2">
    <source>
        <dbReference type="ARBA" id="ARBA00008107"/>
    </source>
</evidence>
<dbReference type="PANTHER" id="PTHR42930:SF3">
    <property type="entry name" value="PHOSPHATE-SPECIFIC TRANSPORT SYSTEM ACCESSORY PROTEIN PHOU"/>
    <property type="match status" value="1"/>
</dbReference>
<proteinExistence type="inferred from homology"/>
<dbReference type="PATRIC" id="fig|937777.3.peg.1152"/>
<dbReference type="GO" id="GO:0005737">
    <property type="term" value="C:cytoplasm"/>
    <property type="evidence" value="ECO:0007669"/>
    <property type="project" value="UniProtKB-SubCell"/>
</dbReference>
<evidence type="ECO:0000256" key="1">
    <source>
        <dbReference type="ARBA" id="ARBA00004496"/>
    </source>
</evidence>
<keyword evidence="4 7" id="KW-0813">Transport</keyword>
<dbReference type="RefSeq" id="WP_015235017.1">
    <property type="nucleotide sequence ID" value="NC_019793.1"/>
</dbReference>
<evidence type="ECO:0000256" key="3">
    <source>
        <dbReference type="ARBA" id="ARBA00011738"/>
    </source>
</evidence>
<dbReference type="STRING" id="937777.Deipe_1150"/>
<dbReference type="GO" id="GO:0030643">
    <property type="term" value="P:intracellular phosphate ion homeostasis"/>
    <property type="evidence" value="ECO:0007669"/>
    <property type="project" value="InterPro"/>
</dbReference>
<dbReference type="NCBIfam" id="TIGR02135">
    <property type="entry name" value="phoU_full"/>
    <property type="match status" value="1"/>
</dbReference>
<dbReference type="FunFam" id="1.20.58.220:FF:000004">
    <property type="entry name" value="Phosphate-specific transport system accessory protein PhoU"/>
    <property type="match status" value="1"/>
</dbReference>